<proteinExistence type="predicted"/>
<sequence>MNQKSRQNMKVMGETQSEGGVFDQVRIMGECTITGSVEANSCKVMGECVVSGDLCSDYFRNMGEAAIDGRLAAAESRFMGETRVKGDCALKKSSIYGELFAGRNLTGEDLTVRGMLHVAGDVSLETLDMRGGIYVEGMLNCDDVSITLKINTDHYVNEIGAGRVSIKRKHALFSAAPTKHFRAETIEGDHVSLEFTEAKVVRGVDVEIADGCSIGRVEYSGFYKTSGHFDVGQVVRLDHKTN</sequence>
<dbReference type="EMBL" id="JBHUMQ010000028">
    <property type="protein sequence ID" value="MFD2694623.1"/>
    <property type="molecule type" value="Genomic_DNA"/>
</dbReference>
<keyword evidence="2" id="KW-1185">Reference proteome</keyword>
<evidence type="ECO:0000313" key="2">
    <source>
        <dbReference type="Proteomes" id="UP001597399"/>
    </source>
</evidence>
<organism evidence="1 2">
    <name type="scientific">Sporolactobacillus shoreicorticis</name>
    <dbReference type="NCBI Taxonomy" id="1923877"/>
    <lineage>
        <taxon>Bacteria</taxon>
        <taxon>Bacillati</taxon>
        <taxon>Bacillota</taxon>
        <taxon>Bacilli</taxon>
        <taxon>Bacillales</taxon>
        <taxon>Sporolactobacillaceae</taxon>
        <taxon>Sporolactobacillus</taxon>
    </lineage>
</organism>
<evidence type="ECO:0000313" key="1">
    <source>
        <dbReference type="EMBL" id="MFD2694623.1"/>
    </source>
</evidence>
<name>A0ABW5S4U7_9BACL</name>
<comment type="caution">
    <text evidence="1">The sequence shown here is derived from an EMBL/GenBank/DDBJ whole genome shotgun (WGS) entry which is preliminary data.</text>
</comment>
<dbReference type="RefSeq" id="WP_253063456.1">
    <property type="nucleotide sequence ID" value="NZ_JAMXWM010000021.1"/>
</dbReference>
<dbReference type="Proteomes" id="UP001597399">
    <property type="component" value="Unassembled WGS sequence"/>
</dbReference>
<gene>
    <name evidence="1" type="ORF">ACFSUE_13460</name>
</gene>
<reference evidence="2" key="1">
    <citation type="journal article" date="2019" name="Int. J. Syst. Evol. Microbiol.">
        <title>The Global Catalogue of Microorganisms (GCM) 10K type strain sequencing project: providing services to taxonomists for standard genome sequencing and annotation.</title>
        <authorList>
            <consortium name="The Broad Institute Genomics Platform"/>
            <consortium name="The Broad Institute Genome Sequencing Center for Infectious Disease"/>
            <person name="Wu L."/>
            <person name="Ma J."/>
        </authorList>
    </citation>
    <scope>NUCLEOTIDE SEQUENCE [LARGE SCALE GENOMIC DNA]</scope>
    <source>
        <strain evidence="2">TISTR 2466</strain>
    </source>
</reference>
<protein>
    <submittedName>
        <fullName evidence="1">Uncharacterized protein</fullName>
    </submittedName>
</protein>
<accession>A0ABW5S4U7</accession>